<dbReference type="AlphaFoldDB" id="A0A023FEP3"/>
<feature type="region of interest" description="Disordered" evidence="1">
    <location>
        <begin position="48"/>
        <end position="91"/>
    </location>
</feature>
<protein>
    <submittedName>
        <fullName evidence="3">Putative conserved secreted protein</fullName>
    </submittedName>
</protein>
<accession>A0A023FEP3</accession>
<dbReference type="GO" id="GO:1903108">
    <property type="term" value="P:regulation of mitochondrial transcription"/>
    <property type="evidence" value="ECO:0007669"/>
    <property type="project" value="TreeGrafter"/>
</dbReference>
<organism evidence="3">
    <name type="scientific">Amblyomma cajennense</name>
    <name type="common">Cayenne tick</name>
    <name type="synonym">Acarus cajennensis</name>
    <dbReference type="NCBI Taxonomy" id="34607"/>
    <lineage>
        <taxon>Eukaryota</taxon>
        <taxon>Metazoa</taxon>
        <taxon>Ecdysozoa</taxon>
        <taxon>Arthropoda</taxon>
        <taxon>Chelicerata</taxon>
        <taxon>Arachnida</taxon>
        <taxon>Acari</taxon>
        <taxon>Parasitiformes</taxon>
        <taxon>Ixodida</taxon>
        <taxon>Ixodoidea</taxon>
        <taxon>Ixodidae</taxon>
        <taxon>Amblyomminae</taxon>
        <taxon>Amblyomma</taxon>
    </lineage>
</organism>
<proteinExistence type="evidence at transcript level"/>
<dbReference type="EMBL" id="GBBK01005113">
    <property type="protein sequence ID" value="JAC19369.1"/>
    <property type="molecule type" value="mRNA"/>
</dbReference>
<feature type="domain" description="Mitochondrial transcription rescue factor 1 C-terminal" evidence="2">
    <location>
        <begin position="92"/>
        <end position="191"/>
    </location>
</feature>
<dbReference type="Pfam" id="PF25818">
    <property type="entry name" value="MTRES1_C"/>
    <property type="match status" value="1"/>
</dbReference>
<evidence type="ECO:0000259" key="2">
    <source>
        <dbReference type="Pfam" id="PF25818"/>
    </source>
</evidence>
<evidence type="ECO:0000256" key="1">
    <source>
        <dbReference type="SAM" id="MobiDB-lite"/>
    </source>
</evidence>
<dbReference type="PANTHER" id="PTHR13633">
    <property type="entry name" value="MITOCHONDRIAL TRANSCRIPTION RESCUE FACTOR 1"/>
    <property type="match status" value="1"/>
</dbReference>
<dbReference type="SUPFAM" id="SSF55174">
    <property type="entry name" value="Alpha-L RNA-binding motif"/>
    <property type="match status" value="1"/>
</dbReference>
<dbReference type="InterPro" id="IPR057896">
    <property type="entry name" value="MTRES1_C"/>
</dbReference>
<dbReference type="GO" id="GO:0003723">
    <property type="term" value="F:RNA binding"/>
    <property type="evidence" value="ECO:0007669"/>
    <property type="project" value="TreeGrafter"/>
</dbReference>
<evidence type="ECO:0000313" key="3">
    <source>
        <dbReference type="EMBL" id="JAC19369.1"/>
    </source>
</evidence>
<sequence length="199" mass="22539">MCSRLPRGVLACVARGLLARRSAAVRPVVVARSVFEVSWQHRDPRVVPALPAQQLRNKSSKSRRSAAKDEEEEEDEEDEEEESTEHGDNEKTAFVSSLRIDSILKAGINMPKMKVLEGIYNGSVRLNGRKVVKKSTQVSLGDDVDQVLGFTAHNPNLMEVNRVTLLATHHDRVTDKGRFQVRLRCQRRLVIEKYDDHEE</sequence>
<name>A0A023FEP3_AMBCJ</name>
<feature type="compositionally biased region" description="Acidic residues" evidence="1">
    <location>
        <begin position="69"/>
        <end position="83"/>
    </location>
</feature>
<dbReference type="PANTHER" id="PTHR13633:SF3">
    <property type="entry name" value="MITOCHONDRIAL TRANSCRIPTION RESCUE FACTOR 1"/>
    <property type="match status" value="1"/>
</dbReference>
<reference evidence="3" key="1">
    <citation type="submission" date="2014-03" db="EMBL/GenBank/DDBJ databases">
        <title>The sialotranscriptome of Amblyomma triste, Amblyomma parvum and Amblyomma cajennense ticks, uncovered by 454-based RNA-seq.</title>
        <authorList>
            <person name="Garcia G.R."/>
            <person name="Gardinassi L.G."/>
            <person name="Ribeiro J.M."/>
            <person name="Anatriello E."/>
            <person name="Ferreira B.R."/>
            <person name="Moreira H.N."/>
            <person name="Mafra C."/>
            <person name="Olegario M.M."/>
            <person name="Szabo P.J."/>
            <person name="Miranda-Santos I.K."/>
            <person name="Maruyama S.R."/>
        </authorList>
    </citation>
    <scope>NUCLEOTIDE SEQUENCE</scope>
    <source>
        <strain evidence="3">Uberlandia</strain>
        <tissue evidence="3">Salivary glands</tissue>
    </source>
</reference>
<dbReference type="GO" id="GO:0005739">
    <property type="term" value="C:mitochondrion"/>
    <property type="evidence" value="ECO:0007669"/>
    <property type="project" value="TreeGrafter"/>
</dbReference>